<evidence type="ECO:0000313" key="2">
    <source>
        <dbReference type="EMBL" id="CAE0782450.1"/>
    </source>
</evidence>
<dbReference type="Gene3D" id="3.40.1190.20">
    <property type="match status" value="1"/>
</dbReference>
<dbReference type="SUPFAM" id="SSF53613">
    <property type="entry name" value="Ribokinase-like"/>
    <property type="match status" value="1"/>
</dbReference>
<evidence type="ECO:0000259" key="1">
    <source>
        <dbReference type="Pfam" id="PF00294"/>
    </source>
</evidence>
<gene>
    <name evidence="2" type="ORF">PCAR00345_LOCUS35152</name>
</gene>
<name>A0A7S4BZR9_CHRCT</name>
<reference evidence="2" key="1">
    <citation type="submission" date="2021-01" db="EMBL/GenBank/DDBJ databases">
        <authorList>
            <person name="Corre E."/>
            <person name="Pelletier E."/>
            <person name="Niang G."/>
            <person name="Scheremetjew M."/>
            <person name="Finn R."/>
            <person name="Kale V."/>
            <person name="Holt S."/>
            <person name="Cochrane G."/>
            <person name="Meng A."/>
            <person name="Brown T."/>
            <person name="Cohen L."/>
        </authorList>
    </citation>
    <scope>NUCLEOTIDE SEQUENCE</scope>
    <source>
        <strain evidence="2">CCMP645</strain>
    </source>
</reference>
<dbReference type="InterPro" id="IPR029056">
    <property type="entry name" value="Ribokinase-like"/>
</dbReference>
<proteinExistence type="predicted"/>
<dbReference type="AlphaFoldDB" id="A0A7S4BZR9"/>
<sequence>MAPFPVAIKKPCRLLIVGGVYVDVINVVTAYPAEDTSCRALRTTKTRGGNAANSAVVLSQLLMASQPGSQVLWLGVVPDRVNADTMLALSQLEAAGVDTSHMEVVGEGTGQPTAYITVSQSTGSRTIVSTRNGLRELSVKHFTAKIDALLDHHSKNDATPLSWCHLECRQMPETLQMARALSERQLVGHHIYMSLEVEKPAMQPQQMLPLISICDVVFFSKEFLHTHEQEILALGNDSALPDDESSFAIACMSALSAAAHTARGLWICPWGSAGAYAFDTETGASFFESALKHEPHLVVDTVGAGDTFVAASIFALTSGATAPEMLCYACAVAGKKVTQQGFIGLNAVIPSFKFCN</sequence>
<feature type="domain" description="Carbohydrate kinase PfkB" evidence="1">
    <location>
        <begin position="15"/>
        <end position="343"/>
    </location>
</feature>
<dbReference type="InterPro" id="IPR011611">
    <property type="entry name" value="PfkB_dom"/>
</dbReference>
<dbReference type="PANTHER" id="PTHR42774">
    <property type="entry name" value="PHOSPHOTRANSFERASE SYSTEM TRANSPORT PROTEIN"/>
    <property type="match status" value="1"/>
</dbReference>
<accession>A0A7S4BZR9</accession>
<dbReference type="EMBL" id="HBIZ01054861">
    <property type="protein sequence ID" value="CAE0782450.1"/>
    <property type="molecule type" value="Transcribed_RNA"/>
</dbReference>
<dbReference type="PANTHER" id="PTHR42774:SF3">
    <property type="entry name" value="KETOHEXOKINASE"/>
    <property type="match status" value="1"/>
</dbReference>
<dbReference type="Pfam" id="PF00294">
    <property type="entry name" value="PfkB"/>
    <property type="match status" value="1"/>
</dbReference>
<protein>
    <recommendedName>
        <fullName evidence="1">Carbohydrate kinase PfkB domain-containing protein</fullName>
    </recommendedName>
</protein>
<organism evidence="2">
    <name type="scientific">Chrysotila carterae</name>
    <name type="common">Marine alga</name>
    <name type="synonym">Syracosphaera carterae</name>
    <dbReference type="NCBI Taxonomy" id="13221"/>
    <lineage>
        <taxon>Eukaryota</taxon>
        <taxon>Haptista</taxon>
        <taxon>Haptophyta</taxon>
        <taxon>Prymnesiophyceae</taxon>
        <taxon>Isochrysidales</taxon>
        <taxon>Isochrysidaceae</taxon>
        <taxon>Chrysotila</taxon>
    </lineage>
</organism>
<dbReference type="InterPro" id="IPR052562">
    <property type="entry name" value="Ketohexokinase-related"/>
</dbReference>